<dbReference type="RefSeq" id="WP_123847808.1">
    <property type="nucleotide sequence ID" value="NZ_RPDH01000002.1"/>
</dbReference>
<name>A0A3N4PJG1_9BACT</name>
<dbReference type="InterPro" id="IPR027056">
    <property type="entry name" value="Gluconate_2DH_su3"/>
</dbReference>
<gene>
    <name evidence="2" type="ORF">EGT74_17440</name>
</gene>
<protein>
    <submittedName>
        <fullName evidence="2">Gluconate 2-dehydrogenase subunit 3 family protein</fullName>
    </submittedName>
</protein>
<reference evidence="2 3" key="1">
    <citation type="submission" date="2018-11" db="EMBL/GenBank/DDBJ databases">
        <title>Chitinophaga lutea sp.nov., isolate from arsenic contaminated soil.</title>
        <authorList>
            <person name="Zong Y."/>
        </authorList>
    </citation>
    <scope>NUCLEOTIDE SEQUENCE [LARGE SCALE GENOMIC DNA]</scope>
    <source>
        <strain evidence="2 3">ZY74</strain>
    </source>
</reference>
<proteinExistence type="predicted"/>
<keyword evidence="1" id="KW-0732">Signal</keyword>
<dbReference type="AlphaFoldDB" id="A0A3N4PJG1"/>
<feature type="signal peptide" evidence="1">
    <location>
        <begin position="1"/>
        <end position="19"/>
    </location>
</feature>
<evidence type="ECO:0000313" key="2">
    <source>
        <dbReference type="EMBL" id="RPE08813.1"/>
    </source>
</evidence>
<comment type="caution">
    <text evidence="2">The sequence shown here is derived from an EMBL/GenBank/DDBJ whole genome shotgun (WGS) entry which is preliminary data.</text>
</comment>
<dbReference type="Pfam" id="PF13618">
    <property type="entry name" value="Gluconate_2-dh3"/>
    <property type="match status" value="1"/>
</dbReference>
<feature type="chain" id="PRO_5018014649" evidence="1">
    <location>
        <begin position="20"/>
        <end position="174"/>
    </location>
</feature>
<evidence type="ECO:0000256" key="1">
    <source>
        <dbReference type="SAM" id="SignalP"/>
    </source>
</evidence>
<sequence length="174" mass="19204">MKINRRAALRQLFVISAGAAVLPACVNDKKSTKASGLLALTPEQEQTLADISATLIPTTDTPGAREVEAHLFALRMVSDCYKKDDQEKFRKGLTQFSDNVRQQYGKLFQDCAAADKQNIIAKATASKDAGTDAAYFYNTFKRLTIQAYTSSEYYLTKVDAYKLVPGKFISSVKV</sequence>
<evidence type="ECO:0000313" key="3">
    <source>
        <dbReference type="Proteomes" id="UP000278351"/>
    </source>
</evidence>
<organism evidence="2 3">
    <name type="scientific">Chitinophaga lutea</name>
    <dbReference type="NCBI Taxonomy" id="2488634"/>
    <lineage>
        <taxon>Bacteria</taxon>
        <taxon>Pseudomonadati</taxon>
        <taxon>Bacteroidota</taxon>
        <taxon>Chitinophagia</taxon>
        <taxon>Chitinophagales</taxon>
        <taxon>Chitinophagaceae</taxon>
        <taxon>Chitinophaga</taxon>
    </lineage>
</organism>
<dbReference type="Proteomes" id="UP000278351">
    <property type="component" value="Unassembled WGS sequence"/>
</dbReference>
<dbReference type="OrthoDB" id="6385145at2"/>
<dbReference type="EMBL" id="RPDH01000002">
    <property type="protein sequence ID" value="RPE08813.1"/>
    <property type="molecule type" value="Genomic_DNA"/>
</dbReference>
<accession>A0A3N4PJG1</accession>
<keyword evidence="3" id="KW-1185">Reference proteome</keyword>